<dbReference type="PIRSF" id="PIRSF000149">
    <property type="entry name" value="GAP_DH"/>
    <property type="match status" value="1"/>
</dbReference>
<proteinExistence type="inferred from homology"/>
<dbReference type="Pfam" id="PF02800">
    <property type="entry name" value="Gp_dh_C"/>
    <property type="match status" value="2"/>
</dbReference>
<dbReference type="Pfam" id="PF00044">
    <property type="entry name" value="Gp_dh_N"/>
    <property type="match status" value="1"/>
</dbReference>
<dbReference type="InterPro" id="IPR020828">
    <property type="entry name" value="GlycerAld_3-P_DH_NAD(P)-bd"/>
</dbReference>
<dbReference type="PANTHER" id="PTHR42955:SF1">
    <property type="entry name" value="GLYCERALDEHYDE-3-PHOSPHATE DEHYDROGENASE"/>
    <property type="match status" value="1"/>
</dbReference>
<keyword evidence="6" id="KW-1185">Reference proteome</keyword>
<dbReference type="SMART" id="SM00846">
    <property type="entry name" value="Gp_dh_N"/>
    <property type="match status" value="1"/>
</dbReference>
<evidence type="ECO:0000259" key="4">
    <source>
        <dbReference type="SMART" id="SM00846"/>
    </source>
</evidence>
<dbReference type="PANTHER" id="PTHR42955">
    <property type="entry name" value="GLYCERALDEHYDE-3-PHOSPHATE DEHYDROGENASE"/>
    <property type="match status" value="1"/>
</dbReference>
<dbReference type="PRINTS" id="PR00078">
    <property type="entry name" value="G3PDHDRGNASE"/>
</dbReference>
<dbReference type="InterPro" id="IPR036291">
    <property type="entry name" value="NAD(P)-bd_dom_sf"/>
</dbReference>
<dbReference type="SUPFAM" id="SSF51735">
    <property type="entry name" value="NAD(P)-binding Rossmann-fold domains"/>
    <property type="match status" value="1"/>
</dbReference>
<reference evidence="5" key="1">
    <citation type="submission" date="2017-08" db="EMBL/GenBank/DDBJ databases">
        <authorList>
            <person name="Polle J.E."/>
            <person name="Barry K."/>
            <person name="Cushman J."/>
            <person name="Schmutz J."/>
            <person name="Tran D."/>
            <person name="Hathwaick L.T."/>
            <person name="Yim W.C."/>
            <person name="Jenkins J."/>
            <person name="Mckie-Krisberg Z.M."/>
            <person name="Prochnik S."/>
            <person name="Lindquist E."/>
            <person name="Dockter R.B."/>
            <person name="Adam C."/>
            <person name="Molina H."/>
            <person name="Bunkerborg J."/>
            <person name="Jin E."/>
            <person name="Buchheim M."/>
            <person name="Magnuson J."/>
        </authorList>
    </citation>
    <scope>NUCLEOTIDE SEQUENCE</scope>
    <source>
        <strain evidence="5">CCAP 19/18</strain>
    </source>
</reference>
<dbReference type="InterPro" id="IPR052978">
    <property type="entry name" value="GAP_dehydrogenase"/>
</dbReference>
<accession>A0ABQ7G3Z2</accession>
<evidence type="ECO:0000256" key="3">
    <source>
        <dbReference type="RuleBase" id="RU000397"/>
    </source>
</evidence>
<evidence type="ECO:0000256" key="2">
    <source>
        <dbReference type="ARBA" id="ARBA00023002"/>
    </source>
</evidence>
<dbReference type="Gene3D" id="3.40.50.720">
    <property type="entry name" value="NAD(P)-binding Rossmann-like Domain"/>
    <property type="match status" value="1"/>
</dbReference>
<evidence type="ECO:0000313" key="5">
    <source>
        <dbReference type="EMBL" id="KAF5829333.1"/>
    </source>
</evidence>
<dbReference type="InterPro" id="IPR020830">
    <property type="entry name" value="GlycerAld_3-P_DH_AS"/>
</dbReference>
<dbReference type="Proteomes" id="UP000815325">
    <property type="component" value="Unassembled WGS sequence"/>
</dbReference>
<dbReference type="SUPFAM" id="SSF55347">
    <property type="entry name" value="Glyceraldehyde-3-phosphate dehydrogenase-like, C-terminal domain"/>
    <property type="match status" value="1"/>
</dbReference>
<dbReference type="InterPro" id="IPR020829">
    <property type="entry name" value="GlycerAld_3-P_DH_cat"/>
</dbReference>
<evidence type="ECO:0000313" key="6">
    <source>
        <dbReference type="Proteomes" id="UP000815325"/>
    </source>
</evidence>
<sequence>MPTRVSINGCGRIGRLSLRIAFDKPDEFQIAHLNDVQPIESVAYLIKYDSVHGTWPVKVEIEGTNVVLSQGSRREVVPYTCKNKPELIPYEEMNVALVMECTGEFLTRATLQPYFDKGIKKVVVSAPVKDPNPVLNIVYGVNHNQYDPSKDHIVTAASCTTNCLAPVVKVIHEQLRITHGCITTIHNLTNTQTLGKLNGLAVRVPLTNSSITDCVFEVEKNTTVDEVNKMLKDASETYLKDILGFEENQLVSTDFVNDARSSIVDKHCTQVIDGKMVKIYAWYDNEYGYSARLVDVAQMVAKSI</sequence>
<keyword evidence="2" id="KW-0560">Oxidoreductase</keyword>
<comment type="similarity">
    <text evidence="1 3">Belongs to the glyceraldehyde-3-phosphate dehydrogenase family.</text>
</comment>
<protein>
    <recommendedName>
        <fullName evidence="4">Glyceraldehyde 3-phosphate dehydrogenase NAD(P) binding domain-containing protein</fullName>
    </recommendedName>
</protein>
<dbReference type="EMBL" id="MU070174">
    <property type="protein sequence ID" value="KAF5829333.1"/>
    <property type="molecule type" value="Genomic_DNA"/>
</dbReference>
<evidence type="ECO:0000256" key="1">
    <source>
        <dbReference type="ARBA" id="ARBA00007406"/>
    </source>
</evidence>
<gene>
    <name evidence="5" type="ORF">DUNSADRAFT_16225</name>
</gene>
<dbReference type="InterPro" id="IPR020831">
    <property type="entry name" value="GlycerAld/Erythrose_P_DH"/>
</dbReference>
<dbReference type="CDD" id="cd05214">
    <property type="entry name" value="GAPDH_I_N"/>
    <property type="match status" value="1"/>
</dbReference>
<name>A0ABQ7G3Z2_DUNSA</name>
<comment type="caution">
    <text evidence="5">The sequence shown here is derived from an EMBL/GenBank/DDBJ whole genome shotgun (WGS) entry which is preliminary data.</text>
</comment>
<feature type="domain" description="Glyceraldehyde 3-phosphate dehydrogenase NAD(P) binding" evidence="4">
    <location>
        <begin position="3"/>
        <end position="159"/>
    </location>
</feature>
<organism evidence="5 6">
    <name type="scientific">Dunaliella salina</name>
    <name type="common">Green alga</name>
    <name type="synonym">Protococcus salinus</name>
    <dbReference type="NCBI Taxonomy" id="3046"/>
    <lineage>
        <taxon>Eukaryota</taxon>
        <taxon>Viridiplantae</taxon>
        <taxon>Chlorophyta</taxon>
        <taxon>core chlorophytes</taxon>
        <taxon>Chlorophyceae</taxon>
        <taxon>CS clade</taxon>
        <taxon>Chlamydomonadales</taxon>
        <taxon>Dunaliellaceae</taxon>
        <taxon>Dunaliella</taxon>
    </lineage>
</organism>
<dbReference type="PROSITE" id="PS00071">
    <property type="entry name" value="GAPDH"/>
    <property type="match status" value="1"/>
</dbReference>
<dbReference type="Gene3D" id="3.30.360.10">
    <property type="entry name" value="Dihydrodipicolinate Reductase, domain 2"/>
    <property type="match status" value="1"/>
</dbReference>